<dbReference type="InterPro" id="IPR036770">
    <property type="entry name" value="Ankyrin_rpt-contain_sf"/>
</dbReference>
<keyword evidence="1" id="KW-0677">Repeat</keyword>
<feature type="region of interest" description="Disordered" evidence="5">
    <location>
        <begin position="400"/>
        <end position="496"/>
    </location>
</feature>
<keyword evidence="4" id="KW-0175">Coiled coil</keyword>
<feature type="repeat" description="ANK" evidence="3">
    <location>
        <begin position="826"/>
        <end position="858"/>
    </location>
</feature>
<feature type="repeat" description="ANK" evidence="3">
    <location>
        <begin position="727"/>
        <end position="759"/>
    </location>
</feature>
<feature type="repeat" description="ANK" evidence="3">
    <location>
        <begin position="793"/>
        <end position="825"/>
    </location>
</feature>
<dbReference type="RefSeq" id="XP_040750092.1">
    <property type="nucleotide sequence ID" value="XM_040899414.1"/>
</dbReference>
<dbReference type="Gene3D" id="1.25.40.20">
    <property type="entry name" value="Ankyrin repeat-containing domain"/>
    <property type="match status" value="2"/>
</dbReference>
<dbReference type="InterPro" id="IPR002110">
    <property type="entry name" value="Ankyrin_rpt"/>
</dbReference>
<evidence type="ECO:0000256" key="4">
    <source>
        <dbReference type="SAM" id="Coils"/>
    </source>
</evidence>
<name>A0A2T5LQZ6_9EURO</name>
<feature type="coiled-coil region" evidence="4">
    <location>
        <begin position="214"/>
        <end position="248"/>
    </location>
</feature>
<feature type="region of interest" description="Disordered" evidence="5">
    <location>
        <begin position="366"/>
        <end position="387"/>
    </location>
</feature>
<feature type="compositionally biased region" description="Polar residues" evidence="5">
    <location>
        <begin position="366"/>
        <end position="379"/>
    </location>
</feature>
<accession>A0A2T5LQZ6</accession>
<feature type="compositionally biased region" description="Basic and acidic residues" evidence="5">
    <location>
        <begin position="1139"/>
        <end position="1153"/>
    </location>
</feature>
<dbReference type="GeneID" id="63816296"/>
<evidence type="ECO:0000256" key="1">
    <source>
        <dbReference type="ARBA" id="ARBA00022737"/>
    </source>
</evidence>
<feature type="compositionally biased region" description="Polar residues" evidence="5">
    <location>
        <begin position="1264"/>
        <end position="1281"/>
    </location>
</feature>
<proteinExistence type="predicted"/>
<feature type="compositionally biased region" description="Polar residues" evidence="5">
    <location>
        <begin position="1124"/>
        <end position="1138"/>
    </location>
</feature>
<feature type="repeat" description="ANK" evidence="3">
    <location>
        <begin position="963"/>
        <end position="995"/>
    </location>
</feature>
<feature type="compositionally biased region" description="Low complexity" evidence="5">
    <location>
        <begin position="435"/>
        <end position="457"/>
    </location>
</feature>
<evidence type="ECO:0000256" key="5">
    <source>
        <dbReference type="SAM" id="MobiDB-lite"/>
    </source>
</evidence>
<feature type="repeat" description="ANK" evidence="3">
    <location>
        <begin position="595"/>
        <end position="627"/>
    </location>
</feature>
<dbReference type="EMBL" id="MSFN02000007">
    <property type="protein sequence ID" value="PTU18700.1"/>
    <property type="molecule type" value="Genomic_DNA"/>
</dbReference>
<feature type="repeat" description="ANK" evidence="3">
    <location>
        <begin position="859"/>
        <end position="891"/>
    </location>
</feature>
<dbReference type="Pfam" id="PF00023">
    <property type="entry name" value="Ank"/>
    <property type="match status" value="1"/>
</dbReference>
<protein>
    <submittedName>
        <fullName evidence="6">Uncharacterized protein</fullName>
    </submittedName>
</protein>
<dbReference type="VEuPathDB" id="FungiDB:P175DRAFT_0525482"/>
<evidence type="ECO:0000256" key="2">
    <source>
        <dbReference type="ARBA" id="ARBA00023043"/>
    </source>
</evidence>
<feature type="repeat" description="ANK" evidence="3">
    <location>
        <begin position="894"/>
        <end position="926"/>
    </location>
</feature>
<gene>
    <name evidence="6" type="ORF">P175DRAFT_0525482</name>
</gene>
<comment type="caution">
    <text evidence="6">The sequence shown here is derived from an EMBL/GenBank/DDBJ whole genome shotgun (WGS) entry which is preliminary data.</text>
</comment>
<feature type="compositionally biased region" description="Polar residues" evidence="5">
    <location>
        <begin position="473"/>
        <end position="490"/>
    </location>
</feature>
<dbReference type="PRINTS" id="PR01415">
    <property type="entry name" value="ANKYRIN"/>
</dbReference>
<dbReference type="SUPFAM" id="SSF48403">
    <property type="entry name" value="Ankyrin repeat"/>
    <property type="match status" value="2"/>
</dbReference>
<evidence type="ECO:0000313" key="6">
    <source>
        <dbReference type="EMBL" id="PTU18700.1"/>
    </source>
</evidence>
<feature type="repeat" description="ANK" evidence="3">
    <location>
        <begin position="661"/>
        <end position="693"/>
    </location>
</feature>
<feature type="region of interest" description="Disordered" evidence="5">
    <location>
        <begin position="1109"/>
        <end position="1166"/>
    </location>
</feature>
<feature type="repeat" description="ANK" evidence="3">
    <location>
        <begin position="694"/>
        <end position="726"/>
    </location>
</feature>
<feature type="compositionally biased region" description="Pro residues" evidence="5">
    <location>
        <begin position="1192"/>
        <end position="1205"/>
    </location>
</feature>
<dbReference type="PROSITE" id="PS50088">
    <property type="entry name" value="ANK_REPEAT"/>
    <property type="match status" value="10"/>
</dbReference>
<dbReference type="OrthoDB" id="194358at2759"/>
<feature type="compositionally biased region" description="Low complexity" evidence="5">
    <location>
        <begin position="1234"/>
        <end position="1247"/>
    </location>
</feature>
<evidence type="ECO:0000256" key="3">
    <source>
        <dbReference type="PROSITE-ProRule" id="PRU00023"/>
    </source>
</evidence>
<sequence>MTVPTSTNPLSLDADETMRQAVDRFRTRMTAANWQFIQDRIREIDARGLATEKEKICMMQTWRNFEELDRDNMSAHSDPNAHYKSNQFRQTRELAAVPALLAEDTRPLFALDGLYPPRLSDHNSFVLWGQCTTPTLTPGMSQPHSTTHRSLQSTYFNLLVDLFSQICFHSGAAINESGDHGPYSAVPMDPISAFGVASGAVQIVQAISDTLIGLSALRGKYLNADRTIACLEQELRTVKAAIRQLEDWTRGSFHDSHEYHESLDVALDGCRAVMEALADEISALTQGLSVSENGMGMRARIRVIWKEDVMKGHQERLHSQGVNSSYLSKTLAQQVELLRRTENRRKIWKVADDAATLRSSNRYAVSRADTASSLSQRESTTGDTTVFDFDGTLAASMPYQCTPRESQQRPEIWSTTGSGSQSQTTDEGYASGFATSTTTTRTSSLALPSHPSSAISPTLGQSNSVGLRPTARFPTTNQTRRTKSDSNYTSGLDRASKSRRELFPKFQSIIRRLSQASLKPNASPRIPTRGLTGGSAAGAAASRQYDKDVNTSIDLTSPDGARAPLIVKTAQSGTRPDVERLIESGCDLEAKHLQSRRTALLVAAHCGNEAVVDLLIHKGARLDVADGSVSTALHLAASRGHCGVLELLLWEGLSVEARDARGRTPLWIAAGRGQVEATHMLLSFNAKVNARAETQMTALHAAAMRGDEAIVKLLIRGGADVEAKDGTTMAALHYACENGHVGVIKILLDNKASIDIPGCDRRTPLICAAAAGGLSVTQLLLDKKASSRCVDDSGMTALHWAAYNGHADVVDVLSRRKSSLTKVNIAERTALHVAAMNSQFAVVELLLRKAMPLESRCQSGFTALHYACLANSTEISRLLLMSGADIEAQMKGELQRRPVHIAATQGSMGLLNLLCDKGASLESRDALGYRALSAASRSGHAAAVQNLLDRGSPVHLPFEAWSRDDSPLCLAAMGGHLPIVTLLLQRGASVLKQDENDWWPYQYAAYHGHPRVLEVLLSRSLAELSIRGETLRLPFDGIGFAPSADISEERKRKVMYLLFQAQQQPESLVRETTFPGSSLFPTEPHQTTSGVRRVSHIRMQPCVSSLTPVLESTHRSAPIPAQELPSTLEQGLPASRSQTPERMHRPPNAEEPRNILNSQDPDPAFAEYSEPSRLEFEQIIQPPYSWDRQPSQPLPHPPSPPPLSHPTPTREGRIEPANLLPKNEGLRLGRSVLGSPDPAAAAASAIGPGPGPGPNEAAGDANVRANSGWETDSESMTSVYTASEGAAELPA</sequence>
<organism evidence="6 7">
    <name type="scientific">Aspergillus ochraceoroseus IBT 24754</name>
    <dbReference type="NCBI Taxonomy" id="1392256"/>
    <lineage>
        <taxon>Eukaryota</taxon>
        <taxon>Fungi</taxon>
        <taxon>Dikarya</taxon>
        <taxon>Ascomycota</taxon>
        <taxon>Pezizomycotina</taxon>
        <taxon>Eurotiomycetes</taxon>
        <taxon>Eurotiomycetidae</taxon>
        <taxon>Eurotiales</taxon>
        <taxon>Aspergillaceae</taxon>
        <taxon>Aspergillus</taxon>
        <taxon>Aspergillus subgen. Nidulantes</taxon>
    </lineage>
</organism>
<dbReference type="SMART" id="SM00248">
    <property type="entry name" value="ANK"/>
    <property type="match status" value="13"/>
</dbReference>
<dbReference type="Proteomes" id="UP000244073">
    <property type="component" value="Unassembled WGS sequence"/>
</dbReference>
<reference evidence="6 7" key="1">
    <citation type="journal article" date="2018" name="Proc. Natl. Acad. Sci. U.S.A.">
        <title>Linking secondary metabolites to gene clusters through genome sequencing of six diverse Aspergillus species.</title>
        <authorList>
            <person name="Kaerboelling I."/>
            <person name="Vesth T.C."/>
            <person name="Frisvad J.C."/>
            <person name="Nybo J.L."/>
            <person name="Theobald S."/>
            <person name="Kuo A."/>
            <person name="Bowyer P."/>
            <person name="Matsuda Y."/>
            <person name="Mondo S."/>
            <person name="Lyhne E.K."/>
            <person name="Kogle M.E."/>
            <person name="Clum A."/>
            <person name="Lipzen A."/>
            <person name="Salamov A."/>
            <person name="Ngan C.Y."/>
            <person name="Daum C."/>
            <person name="Chiniquy J."/>
            <person name="Barry K."/>
            <person name="LaButti K."/>
            <person name="Haridas S."/>
            <person name="Simmons B.A."/>
            <person name="Magnuson J.K."/>
            <person name="Mortensen U.H."/>
            <person name="Larsen T.O."/>
            <person name="Grigoriev I.V."/>
            <person name="Baker S.E."/>
            <person name="Andersen M.R."/>
        </authorList>
    </citation>
    <scope>NUCLEOTIDE SEQUENCE [LARGE SCALE GENOMIC DNA]</scope>
    <source>
        <strain evidence="6 7">IBT 24754</strain>
    </source>
</reference>
<dbReference type="PANTHER" id="PTHR24126">
    <property type="entry name" value="ANKYRIN REPEAT, PH AND SEC7 DOMAIN CONTAINING PROTEIN SECG-RELATED"/>
    <property type="match status" value="1"/>
</dbReference>
<keyword evidence="2 3" id="KW-0040">ANK repeat</keyword>
<evidence type="ECO:0000313" key="7">
    <source>
        <dbReference type="Proteomes" id="UP000244073"/>
    </source>
</evidence>
<dbReference type="PROSITE" id="PS50297">
    <property type="entry name" value="ANK_REP_REGION"/>
    <property type="match status" value="9"/>
</dbReference>
<feature type="compositionally biased region" description="Low complexity" evidence="5">
    <location>
        <begin position="414"/>
        <end position="425"/>
    </location>
</feature>
<feature type="region of interest" description="Disordered" evidence="5">
    <location>
        <begin position="516"/>
        <end position="543"/>
    </location>
</feature>
<dbReference type="Pfam" id="PF13637">
    <property type="entry name" value="Ank_4"/>
    <property type="match status" value="1"/>
</dbReference>
<dbReference type="Pfam" id="PF12796">
    <property type="entry name" value="Ank_2"/>
    <property type="match status" value="3"/>
</dbReference>
<feature type="region of interest" description="Disordered" evidence="5">
    <location>
        <begin position="1184"/>
        <end position="1291"/>
    </location>
</feature>
<feature type="repeat" description="ANK" evidence="3">
    <location>
        <begin position="628"/>
        <end position="660"/>
    </location>
</feature>
<dbReference type="PANTHER" id="PTHR24126:SF14">
    <property type="entry name" value="ANK_REP_REGION DOMAIN-CONTAINING PROTEIN"/>
    <property type="match status" value="1"/>
</dbReference>